<dbReference type="EMBL" id="KX388510">
    <property type="protein sequence ID" value="AQU11745.1"/>
    <property type="molecule type" value="Genomic_DNA"/>
</dbReference>
<dbReference type="GO" id="GO:0005198">
    <property type="term" value="F:structural molecule activity"/>
    <property type="evidence" value="ECO:0007669"/>
    <property type="project" value="InterPro"/>
</dbReference>
<dbReference type="SUPFAM" id="SSF88633">
    <property type="entry name" value="Positive stranded ssRNA viruses"/>
    <property type="match status" value="1"/>
</dbReference>
<evidence type="ECO:0000313" key="4">
    <source>
        <dbReference type="EMBL" id="AQU11745.1"/>
    </source>
</evidence>
<dbReference type="GO" id="GO:0019028">
    <property type="term" value="C:viral capsid"/>
    <property type="evidence" value="ECO:0007669"/>
    <property type="project" value="UniProtKB-KW"/>
</dbReference>
<organism evidence="4">
    <name type="scientific">Cruciviridae sp</name>
    <dbReference type="NCBI Taxonomy" id="1955495"/>
    <lineage>
        <taxon>Viruses</taxon>
        <taxon>Cruciviruses</taxon>
    </lineage>
</organism>
<accession>A0A1S6LVH6</accession>
<feature type="domain" description="Icosahedral viral capsid protein S" evidence="3">
    <location>
        <begin position="114"/>
        <end position="297"/>
    </location>
</feature>
<name>A0A1S6LVH6_9VIRU</name>
<evidence type="ECO:0000256" key="2">
    <source>
        <dbReference type="ARBA" id="ARBA00022561"/>
    </source>
</evidence>
<keyword evidence="2" id="KW-0946">Virion</keyword>
<dbReference type="Pfam" id="PF00729">
    <property type="entry name" value="Viral_coat"/>
    <property type="match status" value="1"/>
</dbReference>
<sequence length="449" mass="49185">MPSYKFNPLIAAKMKKMFPKKKKAVKKNYIYRTKRSKIYDNIPVENVPALIPSKREALINAMESGGKYVGKFLPYGESYMPYVGKFLGGGISAIAGHGDYKIKHNTLLPSGDAPPQFGTGINAREVRVRHREYITDIFSSTGFNITGFSINPGLLATFPWLSNVAENFECYRLNGMVFHFKSMSSDVIASNTTNNTLGQVIMSTQYNAFNPPFVNKLQMEQYEFTNSSKPSCDFYHYIECARSANPLSELYIRTATLPTGQDPQFYDIGQFFIATNGMQASNINLGELWVTYDITLMKQKLIAGEIGDEILYFHQAAALPATVTTSKYFGSSNGVITPASNLPLILNNTTITFPSYITGGNYLLQYFVAGTGGSPVTPNIALTSGCAPLNIFYNDTQNFTFGTTSTTLSVSVAFTITSGNAIITFSSGTIPTGQTGEDLLVTQINGLAN</sequence>
<dbReference type="Gene3D" id="2.60.120.20">
    <property type="match status" value="1"/>
</dbReference>
<protein>
    <submittedName>
        <fullName evidence="4">Capsid protein</fullName>
    </submittedName>
</protein>
<reference evidence="4" key="1">
    <citation type="journal article" date="2016" name="Virus Evol.">
        <title>Diversity and comparative genomics of chimeric viruses in Sphagnum-dominated peatlands.</title>
        <authorList>
            <person name="Quaiser A."/>
            <person name="Krupovic M."/>
            <person name="Dufresne A."/>
            <person name="Francez A.J."/>
            <person name="Roux S."/>
        </authorList>
    </citation>
    <scope>NUCLEOTIDE SEQUENCE</scope>
    <source>
        <strain evidence="4">CRUV-31-B</strain>
    </source>
</reference>
<comment type="similarity">
    <text evidence="1">Belongs to the icosahedral plant coat protein family.</text>
</comment>
<keyword evidence="2" id="KW-0167">Capsid protein</keyword>
<evidence type="ECO:0000259" key="3">
    <source>
        <dbReference type="Pfam" id="PF00729"/>
    </source>
</evidence>
<dbReference type="InterPro" id="IPR029053">
    <property type="entry name" value="Viral_coat"/>
</dbReference>
<evidence type="ECO:0000256" key="1">
    <source>
        <dbReference type="ARBA" id="ARBA00007446"/>
    </source>
</evidence>
<proteinExistence type="inferred from homology"/>
<dbReference type="InterPro" id="IPR000937">
    <property type="entry name" value="Capsid_prot_S-dom_vir"/>
</dbReference>